<dbReference type="GO" id="GO:0045927">
    <property type="term" value="P:positive regulation of growth"/>
    <property type="evidence" value="ECO:0007669"/>
    <property type="project" value="InterPro"/>
</dbReference>
<dbReference type="Pfam" id="PF05003">
    <property type="entry name" value="DUF668"/>
    <property type="match status" value="1"/>
</dbReference>
<feature type="domain" description="DUF668" evidence="1">
    <location>
        <begin position="298"/>
        <end position="388"/>
    </location>
</feature>
<dbReference type="Pfam" id="PF11961">
    <property type="entry name" value="DUF3475"/>
    <property type="match status" value="1"/>
</dbReference>
<name>A0AA88JDA6_FICCA</name>
<feature type="domain" description="DUF3475" evidence="2">
    <location>
        <begin position="31"/>
        <end position="87"/>
    </location>
</feature>
<proteinExistence type="predicted"/>
<gene>
    <name evidence="3" type="ORF">TIFTF001_038679</name>
</gene>
<evidence type="ECO:0000313" key="4">
    <source>
        <dbReference type="Proteomes" id="UP001187192"/>
    </source>
</evidence>
<dbReference type="EMBL" id="BTGU01000893">
    <property type="protein sequence ID" value="GMN69635.1"/>
    <property type="molecule type" value="Genomic_DNA"/>
</dbReference>
<dbReference type="InterPro" id="IPR021864">
    <property type="entry name" value="DUF3475"/>
</dbReference>
<comment type="caution">
    <text evidence="3">The sequence shown here is derived from an EMBL/GenBank/DDBJ whole genome shotgun (WGS) entry which is preliminary data.</text>
</comment>
<dbReference type="PANTHER" id="PTHR31371">
    <property type="entry name" value="BNAC09G50660D PROTEIN"/>
    <property type="match status" value="1"/>
</dbReference>
<evidence type="ECO:0000313" key="3">
    <source>
        <dbReference type="EMBL" id="GMN69635.1"/>
    </source>
</evidence>
<dbReference type="PANTHER" id="PTHR31371:SF13">
    <property type="entry name" value="OS05G0457600 PROTEIN"/>
    <property type="match status" value="1"/>
</dbReference>
<protein>
    <submittedName>
        <fullName evidence="3">Uncharacterized protein</fullName>
    </submittedName>
</protein>
<keyword evidence="4" id="KW-1185">Reference proteome</keyword>
<dbReference type="Proteomes" id="UP001187192">
    <property type="component" value="Unassembled WGS sequence"/>
</dbReference>
<accession>A0AA88JDA6</accession>
<dbReference type="Gramene" id="FCD_00031825-RA">
    <property type="protein sequence ID" value="FCD_00031825-RA:cds"/>
    <property type="gene ID" value="FCD_00031825"/>
</dbReference>
<organism evidence="3 4">
    <name type="scientific">Ficus carica</name>
    <name type="common">Common fig</name>
    <dbReference type="NCBI Taxonomy" id="3494"/>
    <lineage>
        <taxon>Eukaryota</taxon>
        <taxon>Viridiplantae</taxon>
        <taxon>Streptophyta</taxon>
        <taxon>Embryophyta</taxon>
        <taxon>Tracheophyta</taxon>
        <taxon>Spermatophyta</taxon>
        <taxon>Magnoliopsida</taxon>
        <taxon>eudicotyledons</taxon>
        <taxon>Gunneridae</taxon>
        <taxon>Pentapetalae</taxon>
        <taxon>rosids</taxon>
        <taxon>fabids</taxon>
        <taxon>Rosales</taxon>
        <taxon>Moraceae</taxon>
        <taxon>Ficeae</taxon>
        <taxon>Ficus</taxon>
    </lineage>
</organism>
<dbReference type="InterPro" id="IPR007700">
    <property type="entry name" value="DUF668"/>
</dbReference>
<evidence type="ECO:0000259" key="2">
    <source>
        <dbReference type="Pfam" id="PF11961"/>
    </source>
</evidence>
<evidence type="ECO:0000259" key="1">
    <source>
        <dbReference type="Pfam" id="PF05003"/>
    </source>
</evidence>
<dbReference type="AlphaFoldDB" id="A0AA88JDA6"/>
<sequence>MTWLTGAGDSLCNLFQSDKKMTTATSTPLGILCFEAAKTMSRLVSLYRSLSDDEIRRLRIEVVRSSGVAYLNSRDEDHLLRLACAELLDDLNHVAASVARLGEKCSDTTRGLLRFDLLHGGLKLGLIDSKKIKFRSRNVQIIVQKMERLVSVTENLYSAWESLSELKHSKKKINEWKIANIDLFHEKIFLLQKQVQSYKEASLWSKTYDESLGLMARLVCVVYARIYVVFGSYYISGLQCSPTEYCLLEERNFHLQKTKRAWKTTSPMGLARFYGFDRITGGKIGKSEGVSRLAPQSTVGGSALTVRYANVIILAERCLYAPETVDKDTRDGLYEMLPESLRRTVRTKLRKRWGEEKGGRDGHALAEGWRDAVEEMMTWLAPLAHDTMTWQAERKLERQQRYFGSVGKSVLLMQTLHFSDLEKTEAAIVEVLVGLSCVFRYENLRRSVDHHHHRDHPSHVQVPVGAGYNNKTWS</sequence>
<reference evidence="3" key="1">
    <citation type="submission" date="2023-07" db="EMBL/GenBank/DDBJ databases">
        <title>draft genome sequence of fig (Ficus carica).</title>
        <authorList>
            <person name="Takahashi T."/>
            <person name="Nishimura K."/>
        </authorList>
    </citation>
    <scope>NUCLEOTIDE SEQUENCE</scope>
</reference>